<gene>
    <name evidence="4" type="ORF">AAU01_27750</name>
</gene>
<dbReference type="EMBL" id="BJMD01000016">
    <property type="protein sequence ID" value="GEB20020.1"/>
    <property type="molecule type" value="Genomic_DNA"/>
</dbReference>
<dbReference type="GeneID" id="97302983"/>
<keyword evidence="1" id="KW-0328">Glycosyltransferase</keyword>
<evidence type="ECO:0000313" key="4">
    <source>
        <dbReference type="EMBL" id="GEB20020.1"/>
    </source>
</evidence>
<dbReference type="RefSeq" id="WP_170224946.1">
    <property type="nucleotide sequence ID" value="NZ_BAAAWK010000001.1"/>
</dbReference>
<dbReference type="SUPFAM" id="SSF53756">
    <property type="entry name" value="UDP-Glycosyltransferase/glycogen phosphorylase"/>
    <property type="match status" value="1"/>
</dbReference>
<dbReference type="Gene3D" id="3.40.50.2000">
    <property type="entry name" value="Glycogen Phosphorylase B"/>
    <property type="match status" value="1"/>
</dbReference>
<keyword evidence="2" id="KW-0808">Transferase</keyword>
<sequence length="199" mass="21811">MNIVQVVTLVSPDGAYGGPVRVAQNQSSELSRRGHQVQIFAGARGDVDEAYFGPGVRTRLFKALRIIPGTGFAGLCAPTMLPSLWRTLKNADVVHLHLARDLVMLPAALLCLVRGVPFVVQTHGMIDESEKMLAKILDRLLTLRVLRASQRCFWLTPEEQASLSELLGDSHRTLERLVNGVPLAEITLDQHPATAGHHE</sequence>
<dbReference type="InterPro" id="IPR028098">
    <property type="entry name" value="Glyco_trans_4-like_N"/>
</dbReference>
<dbReference type="Proteomes" id="UP000317715">
    <property type="component" value="Unassembled WGS sequence"/>
</dbReference>
<organism evidence="4 5">
    <name type="scientific">Paenarthrobacter aurescens</name>
    <name type="common">Arthrobacter aurescens</name>
    <dbReference type="NCBI Taxonomy" id="43663"/>
    <lineage>
        <taxon>Bacteria</taxon>
        <taxon>Bacillati</taxon>
        <taxon>Actinomycetota</taxon>
        <taxon>Actinomycetes</taxon>
        <taxon>Micrococcales</taxon>
        <taxon>Micrococcaceae</taxon>
        <taxon>Paenarthrobacter</taxon>
    </lineage>
</organism>
<dbReference type="Pfam" id="PF13579">
    <property type="entry name" value="Glyco_trans_4_4"/>
    <property type="match status" value="1"/>
</dbReference>
<reference evidence="4 5" key="1">
    <citation type="submission" date="2019-06" db="EMBL/GenBank/DDBJ databases">
        <title>Whole genome shotgun sequence of Paenarthrobacter aurescens NBRC 12136.</title>
        <authorList>
            <person name="Hosoyama A."/>
            <person name="Uohara A."/>
            <person name="Ohji S."/>
            <person name="Ichikawa N."/>
        </authorList>
    </citation>
    <scope>NUCLEOTIDE SEQUENCE [LARGE SCALE GENOMIC DNA]</scope>
    <source>
        <strain evidence="4 5">NBRC 12136</strain>
    </source>
</reference>
<dbReference type="AlphaFoldDB" id="A0A4Y3NDW9"/>
<feature type="domain" description="Glycosyltransferase subfamily 4-like N-terminal" evidence="3">
    <location>
        <begin position="17"/>
        <end position="172"/>
    </location>
</feature>
<evidence type="ECO:0000256" key="1">
    <source>
        <dbReference type="ARBA" id="ARBA00022676"/>
    </source>
</evidence>
<evidence type="ECO:0000313" key="5">
    <source>
        <dbReference type="Proteomes" id="UP000317715"/>
    </source>
</evidence>
<comment type="caution">
    <text evidence="4">The sequence shown here is derived from an EMBL/GenBank/DDBJ whole genome shotgun (WGS) entry which is preliminary data.</text>
</comment>
<name>A0A4Y3NDW9_PAEAU</name>
<evidence type="ECO:0000256" key="2">
    <source>
        <dbReference type="ARBA" id="ARBA00022679"/>
    </source>
</evidence>
<accession>A0A4Y3NDW9</accession>
<protein>
    <recommendedName>
        <fullName evidence="3">Glycosyltransferase subfamily 4-like N-terminal domain-containing protein</fullName>
    </recommendedName>
</protein>
<dbReference type="GO" id="GO:0016757">
    <property type="term" value="F:glycosyltransferase activity"/>
    <property type="evidence" value="ECO:0007669"/>
    <property type="project" value="UniProtKB-KW"/>
</dbReference>
<proteinExistence type="predicted"/>
<keyword evidence="5" id="KW-1185">Reference proteome</keyword>
<evidence type="ECO:0000259" key="3">
    <source>
        <dbReference type="Pfam" id="PF13579"/>
    </source>
</evidence>